<feature type="repeat" description="WD" evidence="4">
    <location>
        <begin position="285"/>
        <end position="326"/>
    </location>
</feature>
<feature type="repeat" description="WD" evidence="4">
    <location>
        <begin position="243"/>
        <end position="284"/>
    </location>
</feature>
<dbReference type="GO" id="GO:0000398">
    <property type="term" value="P:mRNA splicing, via spliceosome"/>
    <property type="evidence" value="ECO:0007669"/>
    <property type="project" value="InterPro"/>
</dbReference>
<keyword evidence="7" id="KW-1185">Reference proteome</keyword>
<accession>K9UAX6</accession>
<feature type="repeat" description="WD" evidence="4">
    <location>
        <begin position="460"/>
        <end position="491"/>
    </location>
</feature>
<keyword evidence="2" id="KW-0677">Repeat</keyword>
<dbReference type="PRINTS" id="PR00320">
    <property type="entry name" value="GPROTEINBRPT"/>
</dbReference>
<dbReference type="PROSITE" id="PS50294">
    <property type="entry name" value="WD_REPEATS_REGION"/>
    <property type="match status" value="6"/>
</dbReference>
<dbReference type="InterPro" id="IPR015943">
    <property type="entry name" value="WD40/YVTN_repeat-like_dom_sf"/>
</dbReference>
<dbReference type="InterPro" id="IPR045184">
    <property type="entry name" value="SMU1"/>
</dbReference>
<dbReference type="PANTHER" id="PTHR22848">
    <property type="entry name" value="WD40 REPEAT PROTEIN"/>
    <property type="match status" value="1"/>
</dbReference>
<dbReference type="OrthoDB" id="422888at2"/>
<proteinExistence type="predicted"/>
<dbReference type="InterPro" id="IPR019775">
    <property type="entry name" value="WD40_repeat_CS"/>
</dbReference>
<evidence type="ECO:0000256" key="1">
    <source>
        <dbReference type="ARBA" id="ARBA00022574"/>
    </source>
</evidence>
<name>K9UAX6_CHAP6</name>
<dbReference type="KEGG" id="cmp:Cha6605_0291"/>
<keyword evidence="5" id="KW-0472">Membrane</keyword>
<dbReference type="STRING" id="1173020.Cha6605_0291"/>
<keyword evidence="5" id="KW-1133">Transmembrane helix</keyword>
<evidence type="ECO:0000313" key="7">
    <source>
        <dbReference type="Proteomes" id="UP000010366"/>
    </source>
</evidence>
<evidence type="ECO:0000313" key="6">
    <source>
        <dbReference type="EMBL" id="AFY91591.1"/>
    </source>
</evidence>
<dbReference type="PATRIC" id="fig|1173020.3.peg.344"/>
<dbReference type="PROSITE" id="PS50082">
    <property type="entry name" value="WD_REPEATS_2"/>
    <property type="match status" value="6"/>
</dbReference>
<evidence type="ECO:0000256" key="5">
    <source>
        <dbReference type="SAM" id="Phobius"/>
    </source>
</evidence>
<evidence type="ECO:0000256" key="3">
    <source>
        <dbReference type="ARBA" id="ARBA00026184"/>
    </source>
</evidence>
<dbReference type="AlphaFoldDB" id="K9UAX6"/>
<feature type="repeat" description="WD" evidence="4">
    <location>
        <begin position="515"/>
        <end position="542"/>
    </location>
</feature>
<evidence type="ECO:0000256" key="4">
    <source>
        <dbReference type="PROSITE-ProRule" id="PRU00221"/>
    </source>
</evidence>
<dbReference type="RefSeq" id="WP_015157786.1">
    <property type="nucleotide sequence ID" value="NC_019697.1"/>
</dbReference>
<dbReference type="HOGENOM" id="CLU_000288_135_4_3"/>
<keyword evidence="1 4" id="KW-0853">WD repeat</keyword>
<protein>
    <recommendedName>
        <fullName evidence="3">WD40 repeat-containing protein SMU1</fullName>
    </recommendedName>
</protein>
<dbReference type="SUPFAM" id="SSF50978">
    <property type="entry name" value="WD40 repeat-like"/>
    <property type="match status" value="1"/>
</dbReference>
<organism evidence="6 7">
    <name type="scientific">Chamaesiphon minutus (strain ATCC 27169 / PCC 6605)</name>
    <dbReference type="NCBI Taxonomy" id="1173020"/>
    <lineage>
        <taxon>Bacteria</taxon>
        <taxon>Bacillati</taxon>
        <taxon>Cyanobacteriota</taxon>
        <taxon>Cyanophyceae</taxon>
        <taxon>Gomontiellales</taxon>
        <taxon>Chamaesiphonaceae</taxon>
        <taxon>Chamaesiphon</taxon>
    </lineage>
</organism>
<dbReference type="Gene3D" id="2.130.10.10">
    <property type="entry name" value="YVTN repeat-like/Quinoprotein amine dehydrogenase"/>
    <property type="match status" value="3"/>
</dbReference>
<dbReference type="eggNOG" id="COG2319">
    <property type="taxonomic scope" value="Bacteria"/>
</dbReference>
<feature type="repeat" description="WD" evidence="4">
    <location>
        <begin position="327"/>
        <end position="368"/>
    </location>
</feature>
<dbReference type="Pfam" id="PF00400">
    <property type="entry name" value="WD40"/>
    <property type="match status" value="6"/>
</dbReference>
<dbReference type="InterPro" id="IPR001680">
    <property type="entry name" value="WD40_rpt"/>
</dbReference>
<dbReference type="PROSITE" id="PS00678">
    <property type="entry name" value="WD_REPEATS_1"/>
    <property type="match status" value="1"/>
</dbReference>
<keyword evidence="5" id="KW-0812">Transmembrane</keyword>
<dbReference type="EMBL" id="CP003600">
    <property type="protein sequence ID" value="AFY91591.1"/>
    <property type="molecule type" value="Genomic_DNA"/>
</dbReference>
<gene>
    <name evidence="6" type="ORF">Cha6605_0291</name>
</gene>
<dbReference type="SMART" id="SM00320">
    <property type="entry name" value="WD40"/>
    <property type="match status" value="7"/>
</dbReference>
<sequence length="542" mass="58716">MSNSLHWLDLSEYLAIAVAVVGTIAAAASSTWIYAVVPIIASLILNAINRWRLHQALRLHDRNLERKLDGELQQQGEVLQQEIAQARSFATALVKQTMAAQSNTPVALGATNGRDVSLLEQKFDTHKQLMQSMQEHVSGVEGSLKDVVDLLESNALTERVEYLERHLTQMSAQLGFEPTELTRSPAPNIKTNFGDDTGVDITPLLEMISEDLMSSELIPESLSSGDLSGDLWSKPTWDLQQTINAHDDWVRCLSFTPDGSKLASGSFDKTIKVWQLDTGTALHTLTDRLKGVFALAVSSDGKLLASGSWDDTVELWNLETGTLLKNLSQHQASVRSLAISADSQTLISGSFDRTIVLWHLPDGTVTNTIATLEPVAAIALSPDGKFLASTGDDGTIEIWSLTSGQLIIKSSGNQNCIGSLAIGADSRTIAAGTVNGYLIFWKLDNIETDRQPQFELTQTIKAHAGQINACVFSPDGEYAITGSVDGKAKVWYRGADRQFHDKARSILKGDPGRSVMSVAIAPSGKQIAIGGADGTIQLWQRV</sequence>
<dbReference type="CDD" id="cd00200">
    <property type="entry name" value="WD40"/>
    <property type="match status" value="1"/>
</dbReference>
<dbReference type="InterPro" id="IPR036322">
    <property type="entry name" value="WD40_repeat_dom_sf"/>
</dbReference>
<feature type="transmembrane region" description="Helical" evidence="5">
    <location>
        <begin position="13"/>
        <end position="45"/>
    </location>
</feature>
<evidence type="ECO:0000256" key="2">
    <source>
        <dbReference type="ARBA" id="ARBA00022737"/>
    </source>
</evidence>
<dbReference type="InterPro" id="IPR020472">
    <property type="entry name" value="WD40_PAC1"/>
</dbReference>
<feature type="repeat" description="WD" evidence="4">
    <location>
        <begin position="375"/>
        <end position="409"/>
    </location>
</feature>
<dbReference type="Proteomes" id="UP000010366">
    <property type="component" value="Chromosome"/>
</dbReference>
<reference evidence="6 7" key="1">
    <citation type="submission" date="2012-05" db="EMBL/GenBank/DDBJ databases">
        <title>Finished chromosome of genome of Chamaesiphon sp. PCC 6605.</title>
        <authorList>
            <consortium name="US DOE Joint Genome Institute"/>
            <person name="Gugger M."/>
            <person name="Coursin T."/>
            <person name="Rippka R."/>
            <person name="Tandeau De Marsac N."/>
            <person name="Huntemann M."/>
            <person name="Wei C.-L."/>
            <person name="Han J."/>
            <person name="Detter J.C."/>
            <person name="Han C."/>
            <person name="Tapia R."/>
            <person name="Chen A."/>
            <person name="Kyrpides N."/>
            <person name="Mavromatis K."/>
            <person name="Markowitz V."/>
            <person name="Szeto E."/>
            <person name="Ivanova N."/>
            <person name="Pagani I."/>
            <person name="Pati A."/>
            <person name="Goodwin L."/>
            <person name="Nordberg H.P."/>
            <person name="Cantor M.N."/>
            <person name="Hua S.X."/>
            <person name="Woyke T."/>
            <person name="Kerfeld C.A."/>
        </authorList>
    </citation>
    <scope>NUCLEOTIDE SEQUENCE [LARGE SCALE GENOMIC DNA]</scope>
    <source>
        <strain evidence="7">ATCC 27169 / PCC 6605</strain>
    </source>
</reference>